<evidence type="ECO:0000313" key="10">
    <source>
        <dbReference type="Proteomes" id="UP001381693"/>
    </source>
</evidence>
<comment type="caution">
    <text evidence="9">The sequence shown here is derived from an EMBL/GenBank/DDBJ whole genome shotgun (WGS) entry which is preliminary data.</text>
</comment>
<feature type="domain" description="Glycoside hydrolase family 20 catalytic" evidence="7">
    <location>
        <begin position="114"/>
        <end position="222"/>
    </location>
</feature>
<dbReference type="PANTHER" id="PTHR22600:SF21">
    <property type="entry name" value="BETA-HEXOSAMINIDASE A"/>
    <property type="match status" value="1"/>
</dbReference>
<dbReference type="Pfam" id="PF14845">
    <property type="entry name" value="Glycohydro_20b2"/>
    <property type="match status" value="1"/>
</dbReference>
<dbReference type="EC" id="3.2.1.52" evidence="3"/>
<dbReference type="InterPro" id="IPR029019">
    <property type="entry name" value="HEX_eukaryotic_N"/>
</dbReference>
<sequence length="281" mass="31156">MLPGAASDSLGDTIVLGLALRKLMGLWTKDGFFNGYLDTVEVNLLTQCETYPNQDMDEQYEIKIDTPDSPGVGTILAKSIWGILRGLESFSQLLVPSGSAYNVNSTQIMDFPRFSFRGLLLDTSRHYLSVNKILETLDLMAMNKFNVFHWHIVDDPSFPYVSEVFPKLSGIGAFSPHHVYTPQNISDILEFARLRGIRILPEFDSPGHTKSWGPAQPGLLTPCYNGTKQPLLQSTGILPFLKHTFNNLTIQSTNASPPFSKHSTRHPSIPGALPTFIAFIA</sequence>
<dbReference type="GO" id="GO:0005764">
    <property type="term" value="C:lysosome"/>
    <property type="evidence" value="ECO:0007669"/>
    <property type="project" value="TreeGrafter"/>
</dbReference>
<dbReference type="InterPro" id="IPR029018">
    <property type="entry name" value="Hex-like_dom2"/>
</dbReference>
<evidence type="ECO:0000256" key="2">
    <source>
        <dbReference type="ARBA" id="ARBA00006285"/>
    </source>
</evidence>
<dbReference type="GO" id="GO:0005975">
    <property type="term" value="P:carbohydrate metabolic process"/>
    <property type="evidence" value="ECO:0007669"/>
    <property type="project" value="InterPro"/>
</dbReference>
<dbReference type="SUPFAM" id="SSF55545">
    <property type="entry name" value="beta-N-acetylhexosaminidase-like domain"/>
    <property type="match status" value="1"/>
</dbReference>
<feature type="domain" description="Beta-hexosaminidase eukaryotic type N-terminal" evidence="8">
    <location>
        <begin position="35"/>
        <end position="93"/>
    </location>
</feature>
<accession>A0AAN8XSF4</accession>
<dbReference type="Pfam" id="PF00728">
    <property type="entry name" value="Glyco_hydro_20"/>
    <property type="match status" value="1"/>
</dbReference>
<dbReference type="Gene3D" id="3.30.379.10">
    <property type="entry name" value="Chitobiase/beta-hexosaminidase domain 2-like"/>
    <property type="match status" value="1"/>
</dbReference>
<proteinExistence type="inferred from homology"/>
<reference evidence="9 10" key="1">
    <citation type="submission" date="2023-11" db="EMBL/GenBank/DDBJ databases">
        <title>Halocaridina rubra genome assembly.</title>
        <authorList>
            <person name="Smith C."/>
        </authorList>
    </citation>
    <scope>NUCLEOTIDE SEQUENCE [LARGE SCALE GENOMIC DNA]</scope>
    <source>
        <strain evidence="9">EP-1</strain>
        <tissue evidence="9">Whole</tissue>
    </source>
</reference>
<dbReference type="GO" id="GO:0030203">
    <property type="term" value="P:glycosaminoglycan metabolic process"/>
    <property type="evidence" value="ECO:0007669"/>
    <property type="project" value="TreeGrafter"/>
</dbReference>
<organism evidence="9 10">
    <name type="scientific">Halocaridina rubra</name>
    <name type="common">Hawaiian red shrimp</name>
    <dbReference type="NCBI Taxonomy" id="373956"/>
    <lineage>
        <taxon>Eukaryota</taxon>
        <taxon>Metazoa</taxon>
        <taxon>Ecdysozoa</taxon>
        <taxon>Arthropoda</taxon>
        <taxon>Crustacea</taxon>
        <taxon>Multicrustacea</taxon>
        <taxon>Malacostraca</taxon>
        <taxon>Eumalacostraca</taxon>
        <taxon>Eucarida</taxon>
        <taxon>Decapoda</taxon>
        <taxon>Pleocyemata</taxon>
        <taxon>Caridea</taxon>
        <taxon>Atyoidea</taxon>
        <taxon>Atyidae</taxon>
        <taxon>Halocaridina</taxon>
    </lineage>
</organism>
<dbReference type="EMBL" id="JAXCGZ010001959">
    <property type="protein sequence ID" value="KAK7084868.1"/>
    <property type="molecule type" value="Genomic_DNA"/>
</dbReference>
<evidence type="ECO:0000313" key="9">
    <source>
        <dbReference type="EMBL" id="KAK7084868.1"/>
    </source>
</evidence>
<comment type="catalytic activity">
    <reaction evidence="1">
        <text>Hydrolysis of terminal non-reducing N-acetyl-D-hexosamine residues in N-acetyl-beta-D-hexosaminides.</text>
        <dbReference type="EC" id="3.2.1.52"/>
    </reaction>
</comment>
<evidence type="ECO:0000259" key="8">
    <source>
        <dbReference type="Pfam" id="PF14845"/>
    </source>
</evidence>
<evidence type="ECO:0000256" key="1">
    <source>
        <dbReference type="ARBA" id="ARBA00001231"/>
    </source>
</evidence>
<keyword evidence="6" id="KW-0326">Glycosidase</keyword>
<evidence type="ECO:0000256" key="4">
    <source>
        <dbReference type="ARBA" id="ARBA00022801"/>
    </source>
</evidence>
<name>A0AAN8XSF4_HALRR</name>
<comment type="similarity">
    <text evidence="2">Belongs to the glycosyl hydrolase 20 family.</text>
</comment>
<dbReference type="PANTHER" id="PTHR22600">
    <property type="entry name" value="BETA-HEXOSAMINIDASE"/>
    <property type="match status" value="1"/>
</dbReference>
<evidence type="ECO:0000256" key="5">
    <source>
        <dbReference type="ARBA" id="ARBA00023180"/>
    </source>
</evidence>
<dbReference type="GO" id="GO:0016020">
    <property type="term" value="C:membrane"/>
    <property type="evidence" value="ECO:0007669"/>
    <property type="project" value="TreeGrafter"/>
</dbReference>
<dbReference type="Gene3D" id="3.20.20.80">
    <property type="entry name" value="Glycosidases"/>
    <property type="match status" value="1"/>
</dbReference>
<evidence type="ECO:0000256" key="6">
    <source>
        <dbReference type="ARBA" id="ARBA00023295"/>
    </source>
</evidence>
<dbReference type="InterPro" id="IPR017853">
    <property type="entry name" value="GH"/>
</dbReference>
<dbReference type="GO" id="GO:0006689">
    <property type="term" value="P:ganglioside catabolic process"/>
    <property type="evidence" value="ECO:0007669"/>
    <property type="project" value="TreeGrafter"/>
</dbReference>
<evidence type="ECO:0000256" key="3">
    <source>
        <dbReference type="ARBA" id="ARBA00012663"/>
    </source>
</evidence>
<dbReference type="AlphaFoldDB" id="A0AAN8XSF4"/>
<protein>
    <recommendedName>
        <fullName evidence="3">beta-N-acetylhexosaminidase</fullName>
        <ecNumber evidence="3">3.2.1.52</ecNumber>
    </recommendedName>
</protein>
<keyword evidence="10" id="KW-1185">Reference proteome</keyword>
<keyword evidence="4" id="KW-0378">Hydrolase</keyword>
<evidence type="ECO:0000259" key="7">
    <source>
        <dbReference type="Pfam" id="PF00728"/>
    </source>
</evidence>
<dbReference type="InterPro" id="IPR025705">
    <property type="entry name" value="Beta_hexosaminidase_sua/sub"/>
</dbReference>
<dbReference type="Proteomes" id="UP001381693">
    <property type="component" value="Unassembled WGS sequence"/>
</dbReference>
<dbReference type="PRINTS" id="PR00738">
    <property type="entry name" value="GLHYDRLASE20"/>
</dbReference>
<dbReference type="SUPFAM" id="SSF51445">
    <property type="entry name" value="(Trans)glycosidases"/>
    <property type="match status" value="1"/>
</dbReference>
<gene>
    <name evidence="9" type="ORF">SK128_002482</name>
</gene>
<keyword evidence="5" id="KW-0325">Glycoprotein</keyword>
<dbReference type="InterPro" id="IPR015883">
    <property type="entry name" value="Glyco_hydro_20_cat"/>
</dbReference>
<dbReference type="GO" id="GO:0004563">
    <property type="term" value="F:beta-N-acetylhexosaminidase activity"/>
    <property type="evidence" value="ECO:0007669"/>
    <property type="project" value="UniProtKB-EC"/>
</dbReference>